<dbReference type="AlphaFoldDB" id="A0A6G0TA49"/>
<keyword evidence="3" id="KW-1185">Reference proteome</keyword>
<sequence length="206" mass="24390">MKYIRRDNNRQVNRGCQNLSDTHQESLKANIFKHCSRTLEEHKEAISDDIFGIPHDIMKNVTVIMHDKFLIHLGIMTFNLDDNNLKTKFKTILNNCSTKGKTGVSILNGSPCFLYKLTNLHDTKVYNYLRIHVDTFLSYFIQVKIRRYDGQMIKSVETSIYIYYTHYWSLNGVYTSCFCLYLIYVRTCDMKQQPTNSEKYMVRYQT</sequence>
<protein>
    <submittedName>
        <fullName evidence="2">Uncharacterized protein</fullName>
    </submittedName>
</protein>
<reference evidence="2 3" key="1">
    <citation type="submission" date="2019-08" db="EMBL/GenBank/DDBJ databases">
        <title>The genome of the soybean aphid Biotype 1, its phylome, world population structure and adaptation to the North American continent.</title>
        <authorList>
            <person name="Giordano R."/>
            <person name="Donthu R.K."/>
            <person name="Hernandez A.G."/>
            <person name="Wright C.L."/>
            <person name="Zimin A.V."/>
        </authorList>
    </citation>
    <scope>NUCLEOTIDE SEQUENCE [LARGE SCALE GENOMIC DNA]</scope>
    <source>
        <tissue evidence="2">Whole aphids</tissue>
    </source>
</reference>
<keyword evidence="1" id="KW-0812">Transmembrane</keyword>
<dbReference type="EMBL" id="VYZN01000049">
    <property type="protein sequence ID" value="KAE9528175.1"/>
    <property type="molecule type" value="Genomic_DNA"/>
</dbReference>
<organism evidence="2 3">
    <name type="scientific">Aphis glycines</name>
    <name type="common">Soybean aphid</name>
    <dbReference type="NCBI Taxonomy" id="307491"/>
    <lineage>
        <taxon>Eukaryota</taxon>
        <taxon>Metazoa</taxon>
        <taxon>Ecdysozoa</taxon>
        <taxon>Arthropoda</taxon>
        <taxon>Hexapoda</taxon>
        <taxon>Insecta</taxon>
        <taxon>Pterygota</taxon>
        <taxon>Neoptera</taxon>
        <taxon>Paraneoptera</taxon>
        <taxon>Hemiptera</taxon>
        <taxon>Sternorrhyncha</taxon>
        <taxon>Aphidomorpha</taxon>
        <taxon>Aphidoidea</taxon>
        <taxon>Aphididae</taxon>
        <taxon>Aphidini</taxon>
        <taxon>Aphis</taxon>
        <taxon>Aphis</taxon>
    </lineage>
</organism>
<proteinExistence type="predicted"/>
<comment type="caution">
    <text evidence="2">The sequence shown here is derived from an EMBL/GenBank/DDBJ whole genome shotgun (WGS) entry which is preliminary data.</text>
</comment>
<evidence type="ECO:0000313" key="2">
    <source>
        <dbReference type="EMBL" id="KAE9528175.1"/>
    </source>
</evidence>
<dbReference type="Proteomes" id="UP000475862">
    <property type="component" value="Unassembled WGS sequence"/>
</dbReference>
<gene>
    <name evidence="2" type="ORF">AGLY_012597</name>
</gene>
<name>A0A6G0TA49_APHGL</name>
<feature type="transmembrane region" description="Helical" evidence="1">
    <location>
        <begin position="161"/>
        <end position="184"/>
    </location>
</feature>
<keyword evidence="1" id="KW-0472">Membrane</keyword>
<evidence type="ECO:0000256" key="1">
    <source>
        <dbReference type="SAM" id="Phobius"/>
    </source>
</evidence>
<evidence type="ECO:0000313" key="3">
    <source>
        <dbReference type="Proteomes" id="UP000475862"/>
    </source>
</evidence>
<accession>A0A6G0TA49</accession>
<keyword evidence="1" id="KW-1133">Transmembrane helix</keyword>